<dbReference type="EMBL" id="UINC01217774">
    <property type="protein sequence ID" value="SVE44519.1"/>
    <property type="molecule type" value="Genomic_DNA"/>
</dbReference>
<proteinExistence type="predicted"/>
<gene>
    <name evidence="1" type="ORF">METZ01_LOCUS497373</name>
</gene>
<sequence length="45" mass="5134">LITTEIKQGTAIIQSSTHVYYFNPKDEPLYDPGSKDRTYSVTNQI</sequence>
<reference evidence="1" key="1">
    <citation type="submission" date="2018-05" db="EMBL/GenBank/DDBJ databases">
        <authorList>
            <person name="Lanie J.A."/>
            <person name="Ng W.-L."/>
            <person name="Kazmierczak K.M."/>
            <person name="Andrzejewski T.M."/>
            <person name="Davidsen T.M."/>
            <person name="Wayne K.J."/>
            <person name="Tettelin H."/>
            <person name="Glass J.I."/>
            <person name="Rusch D."/>
            <person name="Podicherti R."/>
            <person name="Tsui H.-C.T."/>
            <person name="Winkler M.E."/>
        </authorList>
    </citation>
    <scope>NUCLEOTIDE SEQUENCE</scope>
</reference>
<evidence type="ECO:0000313" key="1">
    <source>
        <dbReference type="EMBL" id="SVE44519.1"/>
    </source>
</evidence>
<dbReference type="AlphaFoldDB" id="A0A383DJL4"/>
<accession>A0A383DJL4</accession>
<name>A0A383DJL4_9ZZZZ</name>
<protein>
    <submittedName>
        <fullName evidence="1">Uncharacterized protein</fullName>
    </submittedName>
</protein>
<feature type="non-terminal residue" evidence="1">
    <location>
        <position position="1"/>
    </location>
</feature>
<organism evidence="1">
    <name type="scientific">marine metagenome</name>
    <dbReference type="NCBI Taxonomy" id="408172"/>
    <lineage>
        <taxon>unclassified sequences</taxon>
        <taxon>metagenomes</taxon>
        <taxon>ecological metagenomes</taxon>
    </lineage>
</organism>